<dbReference type="GO" id="GO:0005634">
    <property type="term" value="C:nucleus"/>
    <property type="evidence" value="ECO:0007669"/>
    <property type="project" value="InterPro"/>
</dbReference>
<feature type="compositionally biased region" description="Low complexity" evidence="1">
    <location>
        <begin position="870"/>
        <end position="882"/>
    </location>
</feature>
<dbReference type="Pfam" id="PF21242">
    <property type="entry name" value="ECT2_PH"/>
    <property type="match status" value="1"/>
</dbReference>
<dbReference type="InterPro" id="IPR011993">
    <property type="entry name" value="PH-like_dom_sf"/>
</dbReference>
<feature type="domain" description="BRCT" evidence="3">
    <location>
        <begin position="218"/>
        <end position="306"/>
    </location>
</feature>
<dbReference type="PROSITE" id="PS50010">
    <property type="entry name" value="DH_2"/>
    <property type="match status" value="1"/>
</dbReference>
<feature type="domain" description="DH" evidence="2">
    <location>
        <begin position="434"/>
        <end position="626"/>
    </location>
</feature>
<evidence type="ECO:0000313" key="4">
    <source>
        <dbReference type="EMBL" id="CAB3240785.1"/>
    </source>
</evidence>
<dbReference type="PROSITE" id="PS50172">
    <property type="entry name" value="BRCT"/>
    <property type="match status" value="2"/>
</dbReference>
<dbReference type="Pfam" id="PF00621">
    <property type="entry name" value="RhoGEF"/>
    <property type="match status" value="1"/>
</dbReference>
<dbReference type="Pfam" id="PF00533">
    <property type="entry name" value="BRCT"/>
    <property type="match status" value="1"/>
</dbReference>
<dbReference type="Gene3D" id="3.40.50.10190">
    <property type="entry name" value="BRCT domain"/>
    <property type="match status" value="3"/>
</dbReference>
<dbReference type="GO" id="GO:0005085">
    <property type="term" value="F:guanyl-nucleotide exchange factor activity"/>
    <property type="evidence" value="ECO:0007669"/>
    <property type="project" value="InterPro"/>
</dbReference>
<dbReference type="InterPro" id="IPR000219">
    <property type="entry name" value="DH_dom"/>
</dbReference>
<dbReference type="InterPro" id="IPR001357">
    <property type="entry name" value="BRCT_dom"/>
</dbReference>
<dbReference type="PROSITE" id="PS00741">
    <property type="entry name" value="DH_1"/>
    <property type="match status" value="1"/>
</dbReference>
<accession>A0A6F9DC55</accession>
<evidence type="ECO:0000256" key="1">
    <source>
        <dbReference type="SAM" id="MobiDB-lite"/>
    </source>
</evidence>
<feature type="domain" description="BRCT" evidence="3">
    <location>
        <begin position="127"/>
        <end position="197"/>
    </location>
</feature>
<dbReference type="InterPro" id="IPR001331">
    <property type="entry name" value="GDS_CDC24_CS"/>
</dbReference>
<feature type="compositionally biased region" description="Low complexity" evidence="1">
    <location>
        <begin position="317"/>
        <end position="327"/>
    </location>
</feature>
<dbReference type="PANTHER" id="PTHR16777">
    <property type="entry name" value="PROTEIN ECT2"/>
    <property type="match status" value="1"/>
</dbReference>
<dbReference type="InterPro" id="IPR035899">
    <property type="entry name" value="DBL_dom_sf"/>
</dbReference>
<feature type="compositionally biased region" description="Polar residues" evidence="1">
    <location>
        <begin position="1"/>
        <end position="11"/>
    </location>
</feature>
<evidence type="ECO:0000259" key="3">
    <source>
        <dbReference type="PROSITE" id="PS50172"/>
    </source>
</evidence>
<dbReference type="CDD" id="cd01229">
    <property type="entry name" value="PH_Ect2"/>
    <property type="match status" value="1"/>
</dbReference>
<dbReference type="PANTHER" id="PTHR16777:SF2">
    <property type="entry name" value="PROTEIN ECT2"/>
    <property type="match status" value="1"/>
</dbReference>
<dbReference type="CDD" id="cd17732">
    <property type="entry name" value="BRCT_Ect2_rpt2"/>
    <property type="match status" value="1"/>
</dbReference>
<feature type="region of interest" description="Disordered" evidence="1">
    <location>
        <begin position="317"/>
        <end position="395"/>
    </location>
</feature>
<dbReference type="GO" id="GO:0035556">
    <property type="term" value="P:intracellular signal transduction"/>
    <property type="evidence" value="ECO:0007669"/>
    <property type="project" value="InterPro"/>
</dbReference>
<dbReference type="InterPro" id="IPR026817">
    <property type="entry name" value="Ect2"/>
</dbReference>
<dbReference type="InterPro" id="IPR049396">
    <property type="entry name" value="ECT2_BRCT0"/>
</dbReference>
<dbReference type="SUPFAM" id="SSF48065">
    <property type="entry name" value="DBL homology domain (DH-domain)"/>
    <property type="match status" value="1"/>
</dbReference>
<protein>
    <submittedName>
        <fullName evidence="4">Protein ECT2</fullName>
    </submittedName>
</protein>
<dbReference type="Gene3D" id="1.20.900.10">
    <property type="entry name" value="Dbl homology (DH) domain"/>
    <property type="match status" value="1"/>
</dbReference>
<dbReference type="InterPro" id="IPR049395">
    <property type="entry name" value="ECT2_PH"/>
</dbReference>
<organism evidence="4">
    <name type="scientific">Phallusia mammillata</name>
    <dbReference type="NCBI Taxonomy" id="59560"/>
    <lineage>
        <taxon>Eukaryota</taxon>
        <taxon>Metazoa</taxon>
        <taxon>Chordata</taxon>
        <taxon>Tunicata</taxon>
        <taxon>Ascidiacea</taxon>
        <taxon>Phlebobranchia</taxon>
        <taxon>Ascidiidae</taxon>
        <taxon>Phallusia</taxon>
    </lineage>
</organism>
<dbReference type="Gene3D" id="2.30.29.30">
    <property type="entry name" value="Pleckstrin-homology domain (PH domain)/Phosphotyrosine-binding domain (PTB)"/>
    <property type="match status" value="1"/>
</dbReference>
<feature type="compositionally biased region" description="Polar residues" evidence="1">
    <location>
        <begin position="907"/>
        <end position="918"/>
    </location>
</feature>
<dbReference type="AlphaFoldDB" id="A0A6F9DC55"/>
<gene>
    <name evidence="4" type="primary">Ect2-003</name>
</gene>
<evidence type="ECO:0000259" key="2">
    <source>
        <dbReference type="PROSITE" id="PS50010"/>
    </source>
</evidence>
<dbReference type="InterPro" id="IPR036420">
    <property type="entry name" value="BRCT_dom_sf"/>
</dbReference>
<dbReference type="GO" id="GO:0005938">
    <property type="term" value="C:cell cortex"/>
    <property type="evidence" value="ECO:0007669"/>
    <property type="project" value="TreeGrafter"/>
</dbReference>
<feature type="region of interest" description="Disordered" evidence="1">
    <location>
        <begin position="1"/>
        <end position="26"/>
    </location>
</feature>
<dbReference type="EMBL" id="LR784728">
    <property type="protein sequence ID" value="CAB3240785.1"/>
    <property type="molecule type" value="mRNA"/>
</dbReference>
<dbReference type="CDD" id="cd00160">
    <property type="entry name" value="RhoGEF"/>
    <property type="match status" value="1"/>
</dbReference>
<dbReference type="Pfam" id="PF12738">
    <property type="entry name" value="PTCB-BRCT"/>
    <property type="match status" value="1"/>
</dbReference>
<name>A0A6F9DC55_9ASCI</name>
<dbReference type="GO" id="GO:0007399">
    <property type="term" value="P:nervous system development"/>
    <property type="evidence" value="ECO:0007669"/>
    <property type="project" value="TreeGrafter"/>
</dbReference>
<dbReference type="SUPFAM" id="SSF52113">
    <property type="entry name" value="BRCT domain"/>
    <property type="match status" value="2"/>
</dbReference>
<reference evidence="4" key="1">
    <citation type="submission" date="2020-04" db="EMBL/GenBank/DDBJ databases">
        <authorList>
            <person name="Neveu A P."/>
        </authorList>
    </citation>
    <scope>NUCLEOTIDE SEQUENCE</scope>
    <source>
        <tissue evidence="4">Whole embryo</tissue>
    </source>
</reference>
<dbReference type="SMART" id="SM00292">
    <property type="entry name" value="BRCT"/>
    <property type="match status" value="2"/>
</dbReference>
<dbReference type="SMART" id="SM00325">
    <property type="entry name" value="RhoGEF"/>
    <property type="match status" value="1"/>
</dbReference>
<dbReference type="GO" id="GO:0005096">
    <property type="term" value="F:GTPase activator activity"/>
    <property type="evidence" value="ECO:0007669"/>
    <property type="project" value="InterPro"/>
</dbReference>
<dbReference type="CDD" id="cd17733">
    <property type="entry name" value="BRCT_Ect2_rpt1"/>
    <property type="match status" value="1"/>
</dbReference>
<feature type="compositionally biased region" description="Low complexity" evidence="1">
    <location>
        <begin position="12"/>
        <end position="25"/>
    </location>
</feature>
<sequence length="1011" mass="113089">MNSVASEQSLKTLSSTSNSDVSSDLSNRHASIETRVCLVGKSANNNKLKSMLEDLKIPFLVSTNGKEYEDEDPMFETIFILEEFEGEDFIRLKQTDNRILGPPVINTIAATKEPLPYTSRPLFCTCMQGLNLCFTNFKTKEHLAHLVTLCHYMGACIRKDISSKIDFLVTNTLHGPKYRTAVSLGTPVMKEEWIHSCWAAKNRETPYRATDEEFLSPCKSKPFEGCTLSFLGFSEQEKEHMQEQAKQQGGEVTDVGDGSCTHLVVEENTVDSLPFEPMGKLYILVQEWFWGSIQIEAKAAESMYLFQRVEYPKMLTRSSTTSSLLGTPKWRGSTGTLATKSRGSSGKHSFSRKRSRLREETLAKLAQDSENDGSRHLPPRKRPSTDTSACIPDSMLDMSTNTTAASVMSPQTPDAAFREKVASPTIAKPPPVSARYQVVMELLQTEKNYVGILQTILNLFKKPLDDPNQPGGPILAGEDMKAIFSSLPDIEFVHRSMSSDIELVVKHWDDLSCVGDLILKYTEDFGRCYPPFVNFFEVSVETIARCESRSSRFHAFLKINQAKRECGRQTLAELLINPVQRVPRIILLLQDIKKHTERENPKHPDVQNIQSSIDALKVVMTHINEDKRKTESQRQIFDIVYEVDGCPPTIVSSHRQFVARAEMLAVDDNLCSKGDHISLFMFSDCVEIAKRRRGVKGNSLKSPNVHSRPPSSVRCLKHIKLMSLSHIKKVVNINDSEECQNAIALYCRTPTDSQDWLYTFKVLYCSSDTSQRTKEEQSANKENNQTSDENSKNQLLKLLAKHRANTVCKAVDENFVCTVNPHELDVCTADLGSTLGRAVRAAKKSSRKLTRAFSFSRTPRRVVQRAVTMLSPSQQLPPSGLSRADSTTSRDLMDADDDQGEAPATGLTPSMSVTSLCTPQRDRRGHRLPSTSSLQYDELENVPPQQYSKLKPSVSTLTLARAPSAADRADFPAVPTPPARRRKVGTAIKAATVAFGRTGSFRRRMKVETML</sequence>
<dbReference type="Pfam" id="PF21243">
    <property type="entry name" value="ECT2_BRCT0"/>
    <property type="match status" value="1"/>
</dbReference>
<proteinExistence type="evidence at transcript level"/>
<dbReference type="GO" id="GO:0000281">
    <property type="term" value="P:mitotic cytokinesis"/>
    <property type="evidence" value="ECO:0007669"/>
    <property type="project" value="TreeGrafter"/>
</dbReference>
<dbReference type="GO" id="GO:2000431">
    <property type="term" value="P:regulation of cytokinesis, actomyosin contractile ring assembly"/>
    <property type="evidence" value="ECO:0007669"/>
    <property type="project" value="InterPro"/>
</dbReference>
<feature type="compositionally biased region" description="Polar residues" evidence="1">
    <location>
        <begin position="333"/>
        <end position="348"/>
    </location>
</feature>
<feature type="region of interest" description="Disordered" evidence="1">
    <location>
        <begin position="870"/>
        <end position="934"/>
    </location>
</feature>